<dbReference type="InterPro" id="IPR015943">
    <property type="entry name" value="WD40/YVTN_repeat-like_dom_sf"/>
</dbReference>
<dbReference type="OrthoDB" id="9790815at2"/>
<comment type="similarity">
    <text evidence="1">Belongs to the cycloisomerase 2 family.</text>
</comment>
<dbReference type="RefSeq" id="WP_153344556.1">
    <property type="nucleotide sequence ID" value="NZ_WIVE01000037.1"/>
</dbReference>
<keyword evidence="2" id="KW-0119">Carbohydrate metabolism</keyword>
<dbReference type="InterPro" id="IPR011048">
    <property type="entry name" value="Haem_d1_sf"/>
</dbReference>
<dbReference type="EMBL" id="WIVE01000037">
    <property type="protein sequence ID" value="MQX37257.1"/>
    <property type="molecule type" value="Genomic_DNA"/>
</dbReference>
<reference evidence="3 4" key="1">
    <citation type="submission" date="2019-10" db="EMBL/GenBank/DDBJ databases">
        <title>Draft whole-genome sequence of the purple nonsulfur photosynthetic bacterium Roseospira navarrensis DSM 15114.</title>
        <authorList>
            <person name="Kyndt J.A."/>
            <person name="Meyer T.E."/>
        </authorList>
    </citation>
    <scope>NUCLEOTIDE SEQUENCE [LARGE SCALE GENOMIC DNA]</scope>
    <source>
        <strain evidence="3 4">DSM 15114</strain>
    </source>
</reference>
<keyword evidence="4" id="KW-1185">Reference proteome</keyword>
<evidence type="ECO:0000313" key="4">
    <source>
        <dbReference type="Proteomes" id="UP000434582"/>
    </source>
</evidence>
<evidence type="ECO:0000256" key="1">
    <source>
        <dbReference type="ARBA" id="ARBA00005564"/>
    </source>
</evidence>
<evidence type="ECO:0000313" key="3">
    <source>
        <dbReference type="EMBL" id="MQX37257.1"/>
    </source>
</evidence>
<accession>A0A7X1ZFA4</accession>
<dbReference type="GO" id="GO:0006006">
    <property type="term" value="P:glucose metabolic process"/>
    <property type="evidence" value="ECO:0007669"/>
    <property type="project" value="UniProtKB-KW"/>
</dbReference>
<keyword evidence="2" id="KW-0313">Glucose metabolism</keyword>
<sequence length="373" mass="41555">MLDRDYPLLVGSYSDMDALAHQPYAPVPGQGIYAMTLGADGRLSLTDTIPALNPAVLIPHSNGRVMYAIVETIREPGEVRRYTVTESGSLAFQEAFRASGKSTCYLALSPRKDAAIVINYWDAIIDVVDVDADGRLGTVRQSFKQFYRPEGTWRQVQTREDHWGNRQVGPHAHCAHFWHDWVFIPDLGENAVFQYRYDADAKQLTPECHIDFEPGSGPRHMAMHPTLDLCYVSNELFNTVCVARLDASDPATVKPRLIPVQYESTIDNRDGVSYVSEIKLSPDARFLYVSNRGDDSLAIFRVGADGLLERAGLVPTGGKFPRHFGITPDGKAVIVANQDSGHVRVFARDVETGRLTMTDEIQDIPAPNYIRFL</sequence>
<dbReference type="PANTHER" id="PTHR30344">
    <property type="entry name" value="6-PHOSPHOGLUCONOLACTONASE-RELATED"/>
    <property type="match status" value="1"/>
</dbReference>
<comment type="caution">
    <text evidence="3">The sequence shown here is derived from an EMBL/GenBank/DDBJ whole genome shotgun (WGS) entry which is preliminary data.</text>
</comment>
<dbReference type="InterPro" id="IPR019405">
    <property type="entry name" value="Lactonase_7-beta_prop"/>
</dbReference>
<dbReference type="Pfam" id="PF10282">
    <property type="entry name" value="Lactonase"/>
    <property type="match status" value="1"/>
</dbReference>
<gene>
    <name evidence="3" type="ORF">GHC57_12080</name>
</gene>
<dbReference type="Gene3D" id="2.130.10.10">
    <property type="entry name" value="YVTN repeat-like/Quinoprotein amine dehydrogenase"/>
    <property type="match status" value="1"/>
</dbReference>
<dbReference type="SUPFAM" id="SSF51004">
    <property type="entry name" value="C-terminal (heme d1) domain of cytochrome cd1-nitrite reductase"/>
    <property type="match status" value="1"/>
</dbReference>
<dbReference type="AlphaFoldDB" id="A0A7X1ZFA4"/>
<dbReference type="PANTHER" id="PTHR30344:SF1">
    <property type="entry name" value="6-PHOSPHOGLUCONOLACTONASE"/>
    <property type="match status" value="1"/>
</dbReference>
<dbReference type="Proteomes" id="UP000434582">
    <property type="component" value="Unassembled WGS sequence"/>
</dbReference>
<evidence type="ECO:0000256" key="2">
    <source>
        <dbReference type="ARBA" id="ARBA00022526"/>
    </source>
</evidence>
<proteinExistence type="inferred from homology"/>
<name>A0A7X1ZFA4_9PROT</name>
<dbReference type="GO" id="GO:0017057">
    <property type="term" value="F:6-phosphogluconolactonase activity"/>
    <property type="evidence" value="ECO:0007669"/>
    <property type="project" value="TreeGrafter"/>
</dbReference>
<organism evidence="3 4">
    <name type="scientific">Roseospira navarrensis</name>
    <dbReference type="NCBI Taxonomy" id="140058"/>
    <lineage>
        <taxon>Bacteria</taxon>
        <taxon>Pseudomonadati</taxon>
        <taxon>Pseudomonadota</taxon>
        <taxon>Alphaproteobacteria</taxon>
        <taxon>Rhodospirillales</taxon>
        <taxon>Rhodospirillaceae</taxon>
        <taxon>Roseospira</taxon>
    </lineage>
</organism>
<protein>
    <submittedName>
        <fullName evidence="3">Beta-propeller fold lactonase family protein</fullName>
    </submittedName>
</protein>
<dbReference type="InterPro" id="IPR050282">
    <property type="entry name" value="Cycloisomerase_2"/>
</dbReference>